<protein>
    <recommendedName>
        <fullName evidence="14">Protein kinase domain-containing protein</fullName>
    </recommendedName>
</protein>
<feature type="domain" description="Protein kinase" evidence="10">
    <location>
        <begin position="1"/>
        <end position="339"/>
    </location>
</feature>
<dbReference type="PROSITE" id="PS51285">
    <property type="entry name" value="AGC_KINASE_CTER"/>
    <property type="match status" value="1"/>
</dbReference>
<keyword evidence="5" id="KW-0418">Kinase</keyword>
<name>A0A4Y9ZVP6_9AGAM</name>
<dbReference type="PROSITE" id="PS00107">
    <property type="entry name" value="PROTEIN_KINASE_ATP"/>
    <property type="match status" value="1"/>
</dbReference>
<evidence type="ECO:0000256" key="9">
    <source>
        <dbReference type="SAM" id="MobiDB-lite"/>
    </source>
</evidence>
<dbReference type="PROSITE" id="PS00108">
    <property type="entry name" value="PROTEIN_KINASE_ST"/>
    <property type="match status" value="1"/>
</dbReference>
<evidence type="ECO:0008006" key="14">
    <source>
        <dbReference type="Google" id="ProtNLM"/>
    </source>
</evidence>
<accession>A0A4Y9ZVP6</accession>
<dbReference type="STRING" id="135208.A0A4Y9ZVP6"/>
<evidence type="ECO:0000256" key="7">
    <source>
        <dbReference type="PROSITE-ProRule" id="PRU10141"/>
    </source>
</evidence>
<dbReference type="InterPro" id="IPR017441">
    <property type="entry name" value="Protein_kinase_ATP_BS"/>
</dbReference>
<evidence type="ECO:0000256" key="1">
    <source>
        <dbReference type="ARBA" id="ARBA00022527"/>
    </source>
</evidence>
<organism evidence="12 13">
    <name type="scientific">Hericium alpestre</name>
    <dbReference type="NCBI Taxonomy" id="135208"/>
    <lineage>
        <taxon>Eukaryota</taxon>
        <taxon>Fungi</taxon>
        <taxon>Dikarya</taxon>
        <taxon>Basidiomycota</taxon>
        <taxon>Agaricomycotina</taxon>
        <taxon>Agaricomycetes</taxon>
        <taxon>Russulales</taxon>
        <taxon>Hericiaceae</taxon>
        <taxon>Hericium</taxon>
    </lineage>
</organism>
<evidence type="ECO:0000256" key="5">
    <source>
        <dbReference type="ARBA" id="ARBA00022777"/>
    </source>
</evidence>
<dbReference type="Gene3D" id="1.10.510.10">
    <property type="entry name" value="Transferase(Phosphotransferase) domain 1"/>
    <property type="match status" value="1"/>
</dbReference>
<evidence type="ECO:0000313" key="12">
    <source>
        <dbReference type="EMBL" id="TFY78956.1"/>
    </source>
</evidence>
<dbReference type="EMBL" id="SFCI01000585">
    <property type="protein sequence ID" value="TFY78956.1"/>
    <property type="molecule type" value="Genomic_DNA"/>
</dbReference>
<dbReference type="InterPro" id="IPR011009">
    <property type="entry name" value="Kinase-like_dom_sf"/>
</dbReference>
<dbReference type="GO" id="GO:0004674">
    <property type="term" value="F:protein serine/threonine kinase activity"/>
    <property type="evidence" value="ECO:0007669"/>
    <property type="project" value="UniProtKB-KW"/>
</dbReference>
<keyword evidence="6 7" id="KW-0067">ATP-binding</keyword>
<proteinExistence type="inferred from homology"/>
<evidence type="ECO:0000259" key="11">
    <source>
        <dbReference type="PROSITE" id="PS51285"/>
    </source>
</evidence>
<dbReference type="InterPro" id="IPR000719">
    <property type="entry name" value="Prot_kinase_dom"/>
</dbReference>
<evidence type="ECO:0000259" key="10">
    <source>
        <dbReference type="PROSITE" id="PS50011"/>
    </source>
</evidence>
<dbReference type="OrthoDB" id="4062651at2759"/>
<dbReference type="Pfam" id="PF00069">
    <property type="entry name" value="Pkinase"/>
    <property type="match status" value="1"/>
</dbReference>
<evidence type="ECO:0000313" key="13">
    <source>
        <dbReference type="Proteomes" id="UP000298061"/>
    </source>
</evidence>
<dbReference type="SUPFAM" id="SSF56112">
    <property type="entry name" value="Protein kinase-like (PK-like)"/>
    <property type="match status" value="1"/>
</dbReference>
<keyword evidence="3" id="KW-0808">Transferase</keyword>
<keyword evidence="13" id="KW-1185">Reference proteome</keyword>
<keyword evidence="2" id="KW-0597">Phosphoprotein</keyword>
<dbReference type="SMART" id="SM00220">
    <property type="entry name" value="S_TKc"/>
    <property type="match status" value="1"/>
</dbReference>
<feature type="binding site" evidence="7">
    <location>
        <position position="165"/>
    </location>
    <ligand>
        <name>ATP</name>
        <dbReference type="ChEBI" id="CHEBI:30616"/>
    </ligand>
</feature>
<dbReference type="InterPro" id="IPR008271">
    <property type="entry name" value="Ser/Thr_kinase_AS"/>
</dbReference>
<reference evidence="12 13" key="1">
    <citation type="submission" date="2019-02" db="EMBL/GenBank/DDBJ databases">
        <title>Genome sequencing of the rare red list fungi Hericium alpestre (H. flagellum).</title>
        <authorList>
            <person name="Buettner E."/>
            <person name="Kellner H."/>
        </authorList>
    </citation>
    <scope>NUCLEOTIDE SEQUENCE [LARGE SCALE GENOMIC DNA]</scope>
    <source>
        <strain evidence="12 13">DSM 108284</strain>
    </source>
</reference>
<evidence type="ECO:0000256" key="4">
    <source>
        <dbReference type="ARBA" id="ARBA00022741"/>
    </source>
</evidence>
<comment type="similarity">
    <text evidence="8">Belongs to the protein kinase superfamily.</text>
</comment>
<dbReference type="AlphaFoldDB" id="A0A4Y9ZVP6"/>
<dbReference type="PANTHER" id="PTHR24351">
    <property type="entry name" value="RIBOSOMAL PROTEIN S6 KINASE"/>
    <property type="match status" value="1"/>
</dbReference>
<dbReference type="InterPro" id="IPR000961">
    <property type="entry name" value="AGC-kinase_C"/>
</dbReference>
<evidence type="ECO:0000256" key="6">
    <source>
        <dbReference type="ARBA" id="ARBA00022840"/>
    </source>
</evidence>
<feature type="domain" description="AGC-kinase C-terminal" evidence="11">
    <location>
        <begin position="340"/>
        <end position="399"/>
    </location>
</feature>
<evidence type="ECO:0000256" key="2">
    <source>
        <dbReference type="ARBA" id="ARBA00022553"/>
    </source>
</evidence>
<feature type="region of interest" description="Disordered" evidence="9">
    <location>
        <begin position="20"/>
        <end position="41"/>
    </location>
</feature>
<dbReference type="PROSITE" id="PS50011">
    <property type="entry name" value="PROTEIN_KINASE_DOM"/>
    <property type="match status" value="1"/>
</dbReference>
<comment type="caution">
    <text evidence="12">The sequence shown here is derived from an EMBL/GenBank/DDBJ whole genome shotgun (WGS) entry which is preliminary data.</text>
</comment>
<sequence>MAIFKASMFSIFQNIFRHKPHAPPSPASSPTSSPRSAASSGSFSSAVFSTIVTVGSPGYRESEHFDDIADTSHHPNVVDIRRAVPTVINAIQISSDPKVLSAFKSQVSPAIAATTALSSSVSLVARNSSSISAADFTPLSVVGAGATSKVYLVTHAPTGISLALKILALEALHRLGIIHRDLKLANVLLDTTGHIVLADFGMARLFAPLPQRSSYQDGAPPFRQHVDDDALRVRLYHPYMGADVPMDLTTSKYGTLAYAAPEVRAGLPYSYGVDFWSLGVVVYLMHTGRFPFGALGEAAMPSFEPDEMDEDAEQFLGRLLNVNPSSRPNIDDIKADPFFSTIDWDAVTRREVIPPYVPDPSPPTPRQNLRISLGKPYEPDTHPYPHFAYTSPAFALACKEKRGACVSEVTLIPASSNVPSSFKHRLRAALSRISGVFTKKDESKHRDAEKSSSRGAACLSCTEGGGLPLFARFRAWIYSW</sequence>
<dbReference type="GO" id="GO:0005524">
    <property type="term" value="F:ATP binding"/>
    <property type="evidence" value="ECO:0007669"/>
    <property type="project" value="UniProtKB-UniRule"/>
</dbReference>
<evidence type="ECO:0000256" key="3">
    <source>
        <dbReference type="ARBA" id="ARBA00022679"/>
    </source>
</evidence>
<evidence type="ECO:0000256" key="8">
    <source>
        <dbReference type="RuleBase" id="RU000304"/>
    </source>
</evidence>
<dbReference type="Proteomes" id="UP000298061">
    <property type="component" value="Unassembled WGS sequence"/>
</dbReference>
<feature type="compositionally biased region" description="Low complexity" evidence="9">
    <location>
        <begin position="28"/>
        <end position="41"/>
    </location>
</feature>
<gene>
    <name evidence="12" type="ORF">EWM64_g5061</name>
</gene>
<keyword evidence="1 8" id="KW-0723">Serine/threonine-protein kinase</keyword>
<keyword evidence="4 7" id="KW-0547">Nucleotide-binding</keyword>